<protein>
    <submittedName>
        <fullName evidence="1">SLAP domain-containing protein</fullName>
    </submittedName>
</protein>
<comment type="caution">
    <text evidence="1">The sequence shown here is derived from an EMBL/GenBank/DDBJ whole genome shotgun (WGS) entry which is preliminary data.</text>
</comment>
<dbReference type="NCBIfam" id="TIGR04398">
    <property type="entry name" value="SLAP_DUP"/>
    <property type="match status" value="2"/>
</dbReference>
<dbReference type="RefSeq" id="WP_122915921.1">
    <property type="nucleotide sequence ID" value="NZ_RHHQ01000002.1"/>
</dbReference>
<dbReference type="OrthoDB" id="2462503at2"/>
<sequence length="327" mass="37216">MSWLLENWFGSKESLEDVKEDIQNYLHRETYIGISGIENPEQSSTRIPAKELELAFVGPWAQNLDDAETELMQLVHDEMPPVVRDEFGILPFFTNVLKEGYLVLSFIRNASNREVLLNKLPLALVTMDGTVVARKTFDMLQFGPVADLSSRPCEFMFRWSEFSFIPEEEVPLSLVYLAQSKKDPSRAEQLQQASSLTAEEQEKYEKLAMTEHPVSSGKVDLRVLEIMPGEEGGLKVIVLFSNGLEKRLEFTEVPILIRDRQGNEVASMHYGMKNLRVDARSTRIWAFYVPVDSLKTTEVAPEELTAFIPEAKPDNDSREDEPKGLIQ</sequence>
<proteinExistence type="predicted"/>
<dbReference type="AlphaFoldDB" id="A0A3M8DXL0"/>
<gene>
    <name evidence="1" type="ORF">EDM56_00525</name>
</gene>
<organism evidence="1 2">
    <name type="scientific">Brevibacillus fluminis</name>
    <dbReference type="NCBI Taxonomy" id="511487"/>
    <lineage>
        <taxon>Bacteria</taxon>
        <taxon>Bacillati</taxon>
        <taxon>Bacillota</taxon>
        <taxon>Bacilli</taxon>
        <taxon>Bacillales</taxon>
        <taxon>Paenibacillaceae</taxon>
        <taxon>Brevibacillus</taxon>
    </lineage>
</organism>
<accession>A0A3M8DXL0</accession>
<dbReference type="EMBL" id="RHHQ01000002">
    <property type="protein sequence ID" value="RNB92664.1"/>
    <property type="molecule type" value="Genomic_DNA"/>
</dbReference>
<dbReference type="Proteomes" id="UP000271031">
    <property type="component" value="Unassembled WGS sequence"/>
</dbReference>
<name>A0A3M8DXL0_9BACL</name>
<evidence type="ECO:0000313" key="2">
    <source>
        <dbReference type="Proteomes" id="UP000271031"/>
    </source>
</evidence>
<reference evidence="1 2" key="1">
    <citation type="submission" date="2018-10" db="EMBL/GenBank/DDBJ databases">
        <title>Phylogenomics of Brevibacillus.</title>
        <authorList>
            <person name="Dunlap C."/>
        </authorList>
    </citation>
    <scope>NUCLEOTIDE SEQUENCE [LARGE SCALE GENOMIC DNA]</scope>
    <source>
        <strain evidence="1 2">JCM 15716</strain>
    </source>
</reference>
<dbReference type="InterPro" id="IPR030910">
    <property type="entry name" value="SLAP_dom"/>
</dbReference>
<keyword evidence="2" id="KW-1185">Reference proteome</keyword>
<evidence type="ECO:0000313" key="1">
    <source>
        <dbReference type="EMBL" id="RNB92664.1"/>
    </source>
</evidence>